<protein>
    <submittedName>
        <fullName evidence="1">Uncharacterized protein</fullName>
    </submittedName>
</protein>
<evidence type="ECO:0000313" key="2">
    <source>
        <dbReference type="Proteomes" id="UP001497516"/>
    </source>
</evidence>
<sequence length="98" mass="10051">MVQRQKVRRIGLDLLGAAGAAGAFEASPLAGAWDLEGAEEVGGASVEDGVDPRRGAAVSAEGAGVLSGICREDAIANESVCGRASRGQLREFVARERK</sequence>
<dbReference type="EMBL" id="OZ034822">
    <property type="protein sequence ID" value="CAL1410546.1"/>
    <property type="molecule type" value="Genomic_DNA"/>
</dbReference>
<accession>A0AAV2GIJ4</accession>
<reference evidence="1 2" key="1">
    <citation type="submission" date="2024-04" db="EMBL/GenBank/DDBJ databases">
        <authorList>
            <person name="Fracassetti M."/>
        </authorList>
    </citation>
    <scope>NUCLEOTIDE SEQUENCE [LARGE SCALE GENOMIC DNA]</scope>
</reference>
<organism evidence="1 2">
    <name type="scientific">Linum trigynum</name>
    <dbReference type="NCBI Taxonomy" id="586398"/>
    <lineage>
        <taxon>Eukaryota</taxon>
        <taxon>Viridiplantae</taxon>
        <taxon>Streptophyta</taxon>
        <taxon>Embryophyta</taxon>
        <taxon>Tracheophyta</taxon>
        <taxon>Spermatophyta</taxon>
        <taxon>Magnoliopsida</taxon>
        <taxon>eudicotyledons</taxon>
        <taxon>Gunneridae</taxon>
        <taxon>Pentapetalae</taxon>
        <taxon>rosids</taxon>
        <taxon>fabids</taxon>
        <taxon>Malpighiales</taxon>
        <taxon>Linaceae</taxon>
        <taxon>Linum</taxon>
    </lineage>
</organism>
<keyword evidence="2" id="KW-1185">Reference proteome</keyword>
<gene>
    <name evidence="1" type="ORF">LTRI10_LOCUS49958</name>
</gene>
<name>A0AAV2GIJ4_9ROSI</name>
<dbReference type="Proteomes" id="UP001497516">
    <property type="component" value="Chromosome 9"/>
</dbReference>
<dbReference type="AlphaFoldDB" id="A0AAV2GIJ4"/>
<evidence type="ECO:0000313" key="1">
    <source>
        <dbReference type="EMBL" id="CAL1410546.1"/>
    </source>
</evidence>
<proteinExistence type="predicted"/>